<dbReference type="EMBL" id="ML986583">
    <property type="protein sequence ID" value="KAF2269262.1"/>
    <property type="molecule type" value="Genomic_DNA"/>
</dbReference>
<dbReference type="PANTHER" id="PTHR11552:SF213">
    <property type="entry name" value="DEHYDROGENASE, PUTATIVE-RELATED"/>
    <property type="match status" value="1"/>
</dbReference>
<dbReference type="Pfam" id="PF00732">
    <property type="entry name" value="GMC_oxred_N"/>
    <property type="match status" value="1"/>
</dbReference>
<evidence type="ECO:0000259" key="3">
    <source>
        <dbReference type="PROSITE" id="PS00624"/>
    </source>
</evidence>
<dbReference type="Pfam" id="PF05199">
    <property type="entry name" value="GMC_oxred_C"/>
    <property type="match status" value="1"/>
</dbReference>
<dbReference type="OrthoDB" id="269227at2759"/>
<dbReference type="AlphaFoldDB" id="A0A9P4N9U7"/>
<dbReference type="InterPro" id="IPR007867">
    <property type="entry name" value="GMC_OxRtase_C"/>
</dbReference>
<name>A0A9P4N9U7_9PLEO</name>
<reference evidence="5" key="1">
    <citation type="journal article" date="2020" name="Stud. Mycol.">
        <title>101 Dothideomycetes genomes: A test case for predicting lifestyles and emergence of pathogens.</title>
        <authorList>
            <person name="Haridas S."/>
            <person name="Albert R."/>
            <person name="Binder M."/>
            <person name="Bloem J."/>
            <person name="LaButti K."/>
            <person name="Salamov A."/>
            <person name="Andreopoulos B."/>
            <person name="Baker S."/>
            <person name="Barry K."/>
            <person name="Bills G."/>
            <person name="Bluhm B."/>
            <person name="Cannon C."/>
            <person name="Castanera R."/>
            <person name="Culley D."/>
            <person name="Daum C."/>
            <person name="Ezra D."/>
            <person name="Gonzalez J."/>
            <person name="Henrissat B."/>
            <person name="Kuo A."/>
            <person name="Liang C."/>
            <person name="Lipzen A."/>
            <person name="Lutzoni F."/>
            <person name="Magnuson J."/>
            <person name="Mondo S."/>
            <person name="Nolan M."/>
            <person name="Ohm R."/>
            <person name="Pangilinan J."/>
            <person name="Park H.-J."/>
            <person name="Ramirez L."/>
            <person name="Alfaro M."/>
            <person name="Sun H."/>
            <person name="Tritt A."/>
            <person name="Yoshinaga Y."/>
            <person name="Zwiers L.-H."/>
            <person name="Turgeon B."/>
            <person name="Goodwin S."/>
            <person name="Spatafora J."/>
            <person name="Crous P."/>
            <person name="Grigoriev I."/>
        </authorList>
    </citation>
    <scope>NUCLEOTIDE SEQUENCE [LARGE SCALE GENOMIC DNA]</scope>
    <source>
        <strain evidence="5">CBS 304.66</strain>
    </source>
</reference>
<sequence>MLRILLNFLAISTVAAQVAEYEYVIIGSGPGGGPLSANLARAGHSVFLIEAGEDHGDSLLQRIPSFADPSSEDPNMSWEFYVSHYTNSTQAYRDTKYTWRTPNQTLYVGTEPPRDSEPLGILYPRTGTLGGCGNHNAMNLALPPDNDWNRIANLTGDNSWNAETMRYYFQRLEYNNYIARSANGTAAAAGHGFDGWLHSNQNQISLLEGQAGLLDHIRRLFIAIGEHSPNSTAEIFRLLQRDMNRLDPRRYERDDLYQLTLHTDALRQRSSAQTYLRDTVNERNEDGSQRYPLTISTSSLATRVLFSNSTGNEKPRSTGVAYLHGQALYRADRRYNGIQTGTPMNVTATREVIVAGGAFNTPQILKLSGVGPREELESFNIPVVVDLPAVGTNLQDNYEAGVHVEAAQDFQSTFENCTFLTPGDPCLREWMEEHSGAYGQGAAPVGMLRRSSVSENADADLFYFGAAGAVFEGHYPGFSSHRYPPSSFFWSAVKMQTQNRAGTVRLRSTDPQDVPDISFNFFQEGAEHDLQALSEGVQFVLDVFNQTQPPWGPYRVINPNPEVELRQAIMDQAFSHHASSSCPMGPTNSSSSCVDSRFKVIGIDGLRVVDASVFPRVPGAFPILPTFMISEKATDVIMEDASPN</sequence>
<gene>
    <name evidence="4" type="ORF">CC78DRAFT_558041</name>
</gene>
<dbReference type="PIRSF" id="PIRSF000137">
    <property type="entry name" value="Alcohol_oxidase"/>
    <property type="match status" value="1"/>
</dbReference>
<dbReference type="InterPro" id="IPR012132">
    <property type="entry name" value="GMC_OxRdtase"/>
</dbReference>
<evidence type="ECO:0000256" key="2">
    <source>
        <dbReference type="SAM" id="SignalP"/>
    </source>
</evidence>
<protein>
    <submittedName>
        <fullName evidence="4">Alcohol oxidase</fullName>
    </submittedName>
</protein>
<dbReference type="GO" id="GO:0016614">
    <property type="term" value="F:oxidoreductase activity, acting on CH-OH group of donors"/>
    <property type="evidence" value="ECO:0007669"/>
    <property type="project" value="InterPro"/>
</dbReference>
<dbReference type="Gene3D" id="3.50.50.60">
    <property type="entry name" value="FAD/NAD(P)-binding domain"/>
    <property type="match status" value="1"/>
</dbReference>
<dbReference type="PANTHER" id="PTHR11552">
    <property type="entry name" value="GLUCOSE-METHANOL-CHOLINE GMC OXIDOREDUCTASE"/>
    <property type="match status" value="1"/>
</dbReference>
<dbReference type="Proteomes" id="UP000800093">
    <property type="component" value="Unassembled WGS sequence"/>
</dbReference>
<comment type="similarity">
    <text evidence="1">Belongs to the GMC oxidoreductase family.</text>
</comment>
<dbReference type="PROSITE" id="PS00624">
    <property type="entry name" value="GMC_OXRED_2"/>
    <property type="match status" value="1"/>
</dbReference>
<evidence type="ECO:0000313" key="4">
    <source>
        <dbReference type="EMBL" id="KAF2269262.1"/>
    </source>
</evidence>
<dbReference type="SUPFAM" id="SSF54373">
    <property type="entry name" value="FAD-linked reductases, C-terminal domain"/>
    <property type="match status" value="1"/>
</dbReference>
<keyword evidence="5" id="KW-1185">Reference proteome</keyword>
<evidence type="ECO:0000256" key="1">
    <source>
        <dbReference type="ARBA" id="ARBA00010790"/>
    </source>
</evidence>
<comment type="caution">
    <text evidence="4">The sequence shown here is derived from an EMBL/GenBank/DDBJ whole genome shotgun (WGS) entry which is preliminary data.</text>
</comment>
<feature type="domain" description="Glucose-methanol-choline oxidoreductase N-terminal" evidence="3">
    <location>
        <begin position="357"/>
        <end position="371"/>
    </location>
</feature>
<feature type="signal peptide" evidence="2">
    <location>
        <begin position="1"/>
        <end position="16"/>
    </location>
</feature>
<feature type="chain" id="PRO_5040461704" evidence="2">
    <location>
        <begin position="17"/>
        <end position="644"/>
    </location>
</feature>
<dbReference type="InterPro" id="IPR000172">
    <property type="entry name" value="GMC_OxRdtase_N"/>
</dbReference>
<dbReference type="SUPFAM" id="SSF51905">
    <property type="entry name" value="FAD/NAD(P)-binding domain"/>
    <property type="match status" value="1"/>
</dbReference>
<organism evidence="4 5">
    <name type="scientific">Lojkania enalia</name>
    <dbReference type="NCBI Taxonomy" id="147567"/>
    <lineage>
        <taxon>Eukaryota</taxon>
        <taxon>Fungi</taxon>
        <taxon>Dikarya</taxon>
        <taxon>Ascomycota</taxon>
        <taxon>Pezizomycotina</taxon>
        <taxon>Dothideomycetes</taxon>
        <taxon>Pleosporomycetidae</taxon>
        <taxon>Pleosporales</taxon>
        <taxon>Pleosporales incertae sedis</taxon>
        <taxon>Lojkania</taxon>
    </lineage>
</organism>
<evidence type="ECO:0000313" key="5">
    <source>
        <dbReference type="Proteomes" id="UP000800093"/>
    </source>
</evidence>
<proteinExistence type="inferred from homology"/>
<dbReference type="InterPro" id="IPR036188">
    <property type="entry name" value="FAD/NAD-bd_sf"/>
</dbReference>
<accession>A0A9P4N9U7</accession>
<dbReference type="Gene3D" id="3.30.560.10">
    <property type="entry name" value="Glucose Oxidase, domain 3"/>
    <property type="match status" value="1"/>
</dbReference>
<dbReference type="GO" id="GO:0050660">
    <property type="term" value="F:flavin adenine dinucleotide binding"/>
    <property type="evidence" value="ECO:0007669"/>
    <property type="project" value="InterPro"/>
</dbReference>
<keyword evidence="2" id="KW-0732">Signal</keyword>